<dbReference type="Pfam" id="PF18962">
    <property type="entry name" value="Por_Secre_tail"/>
    <property type="match status" value="1"/>
</dbReference>
<keyword evidence="1" id="KW-0732">Signal</keyword>
<evidence type="ECO:0000313" key="4">
    <source>
        <dbReference type="Proteomes" id="UP000510643"/>
    </source>
</evidence>
<evidence type="ECO:0000259" key="2">
    <source>
        <dbReference type="Pfam" id="PF18962"/>
    </source>
</evidence>
<dbReference type="RefSeq" id="WP_180904421.1">
    <property type="nucleotide sequence ID" value="NZ_CP040908.1"/>
</dbReference>
<sequence length="390" mass="43792">MTKVSANGNLEWTKKQDNLRYLDFVITNNELFTLSTPLNQNSSQNFNIYRYNLDGHLISSLPINVTNDITLTSVVLTNDNSYLLAGQKVDSQYEKVKVYLMKVNKKGQKVWEKVIGDADDNAITSISSSKNGDIFFSGYIYNSSQVNPTNLEWTVKLSNKGDIIWSKVTAGIHPEINKVIVTESKDGGCITLTTSLEGKAEVNKYDKNGNQQWIKSFDTGYSSVKFNPSNIFEDNNKIVFGGIFESNNESKIEALYLDQNGNLLNNFTLGIKEPSYYMNAILSNTFDEGLSILDKNYNGDINLSKINSKKQDQNIKNITIAPNPATDYINIQPLSGKNTILIKNSIGKEVLKIESNKEKENINISKLQKGIYFISISGESKLENYLLMKK</sequence>
<dbReference type="SUPFAM" id="SSF50998">
    <property type="entry name" value="Quinoprotein alcohol dehydrogenase-like"/>
    <property type="match status" value="1"/>
</dbReference>
<dbReference type="Proteomes" id="UP000510643">
    <property type="component" value="Chromosome"/>
</dbReference>
<dbReference type="GeneID" id="78401619"/>
<dbReference type="KEGG" id="efal:FH779_09135"/>
<dbReference type="InterPro" id="IPR011047">
    <property type="entry name" value="Quinoprotein_ADH-like_sf"/>
</dbReference>
<proteinExistence type="predicted"/>
<dbReference type="PANTHER" id="PTHR42754">
    <property type="entry name" value="ENDOGLUCANASE"/>
    <property type="match status" value="1"/>
</dbReference>
<accession>A0A7H9DU16</accession>
<dbReference type="PANTHER" id="PTHR42754:SF1">
    <property type="entry name" value="LIPOPROTEIN"/>
    <property type="match status" value="1"/>
</dbReference>
<dbReference type="EMBL" id="CP040908">
    <property type="protein sequence ID" value="QLL58236.1"/>
    <property type="molecule type" value="Genomic_DNA"/>
</dbReference>
<reference evidence="3 4" key="1">
    <citation type="submission" date="2019-06" db="EMBL/GenBank/DDBJ databases">
        <title>Emergence of pandrug resistant Empedobacter falsenii in China.</title>
        <authorList>
            <person name="Dong N."/>
            <person name="Chen S."/>
            <person name="Zhang R."/>
        </authorList>
    </citation>
    <scope>NUCLEOTIDE SEQUENCE [LARGE SCALE GENOMIC DNA]</scope>
    <source>
        <strain evidence="3 4">1681-1</strain>
    </source>
</reference>
<protein>
    <submittedName>
        <fullName evidence="3">T9SS type A sorting domain-containing protein</fullName>
    </submittedName>
</protein>
<dbReference type="InterPro" id="IPR026444">
    <property type="entry name" value="Secre_tail"/>
</dbReference>
<name>A0A7H9DU16_9FLAO</name>
<keyword evidence="4" id="KW-1185">Reference proteome</keyword>
<organism evidence="3 4">
    <name type="scientific">Empedobacter falsenii</name>
    <dbReference type="NCBI Taxonomy" id="343874"/>
    <lineage>
        <taxon>Bacteria</taxon>
        <taxon>Pseudomonadati</taxon>
        <taxon>Bacteroidota</taxon>
        <taxon>Flavobacteriia</taxon>
        <taxon>Flavobacteriales</taxon>
        <taxon>Weeksellaceae</taxon>
        <taxon>Empedobacter</taxon>
    </lineage>
</organism>
<feature type="domain" description="Secretion system C-terminal sorting" evidence="2">
    <location>
        <begin position="321"/>
        <end position="380"/>
    </location>
</feature>
<evidence type="ECO:0000313" key="3">
    <source>
        <dbReference type="EMBL" id="QLL58236.1"/>
    </source>
</evidence>
<dbReference type="NCBIfam" id="TIGR04183">
    <property type="entry name" value="Por_Secre_tail"/>
    <property type="match status" value="1"/>
</dbReference>
<evidence type="ECO:0000256" key="1">
    <source>
        <dbReference type="ARBA" id="ARBA00022729"/>
    </source>
</evidence>
<gene>
    <name evidence="3" type="ORF">FH779_09135</name>
</gene>
<dbReference type="AlphaFoldDB" id="A0A7H9DU16"/>